<keyword evidence="3" id="KW-1185">Reference proteome</keyword>
<evidence type="ECO:0000313" key="3">
    <source>
        <dbReference type="Proteomes" id="UP000054735"/>
    </source>
</evidence>
<evidence type="ECO:0000313" key="4">
    <source>
        <dbReference type="Proteomes" id="UP000255066"/>
    </source>
</evidence>
<reference evidence="1 3" key="1">
    <citation type="submission" date="2015-11" db="EMBL/GenBank/DDBJ databases">
        <title>Genomic analysis of 38 Legionella species identifies large and diverse effector repertoires.</title>
        <authorList>
            <person name="Burstein D."/>
            <person name="Amaro F."/>
            <person name="Zusman T."/>
            <person name="Lifshitz Z."/>
            <person name="Cohen O."/>
            <person name="Gilbert J.A."/>
            <person name="Pupko T."/>
            <person name="Shuman H.A."/>
            <person name="Segal G."/>
        </authorList>
    </citation>
    <scope>NUCLEOTIDE SEQUENCE [LARGE SCALE GENOMIC DNA]</scope>
    <source>
        <strain evidence="1 3">CDC#1407-AL-14</strain>
    </source>
</reference>
<evidence type="ECO:0000313" key="1">
    <source>
        <dbReference type="EMBL" id="KTC68087.1"/>
    </source>
</evidence>
<evidence type="ECO:0000313" key="2">
    <source>
        <dbReference type="EMBL" id="STX31203.1"/>
    </source>
</evidence>
<dbReference type="AlphaFoldDB" id="A0A378I825"/>
<dbReference type="Proteomes" id="UP000255066">
    <property type="component" value="Unassembled WGS sequence"/>
</dbReference>
<reference evidence="2 4" key="2">
    <citation type="submission" date="2018-06" db="EMBL/GenBank/DDBJ databases">
        <authorList>
            <consortium name="Pathogen Informatics"/>
            <person name="Doyle S."/>
        </authorList>
    </citation>
    <scope>NUCLEOTIDE SEQUENCE [LARGE SCALE GENOMIC DNA]</scope>
    <source>
        <strain evidence="2 4">NCTC12437</strain>
    </source>
</reference>
<accession>A0A378I825</accession>
<dbReference type="RefSeq" id="WP_058524681.1">
    <property type="nucleotide sequence ID" value="NZ_CAAAHV010000004.1"/>
</dbReference>
<protein>
    <recommendedName>
        <fullName evidence="5">Peptidase C80 domain-containing protein</fullName>
    </recommendedName>
</protein>
<dbReference type="OrthoDB" id="5650034at2"/>
<dbReference type="Proteomes" id="UP000054735">
    <property type="component" value="Unassembled WGS sequence"/>
</dbReference>
<name>A0A378I825_9GAMM</name>
<dbReference type="EMBL" id="LNXT01000048">
    <property type="protein sequence ID" value="KTC68087.1"/>
    <property type="molecule type" value="Genomic_DNA"/>
</dbReference>
<sequence>MSTKVEIYYIGSQSELKMAQKLQENLTKHAGNKANDIPLSKFGTKGRVIPEEIILMAHSDQTRQYIGDLTPTQLAQTLASQFKGQNLSQLKSIKLVACEGGYGERPLAQQFAEALYKQGFTNVVVKAATHPKESKIGGVVSVTTQAGISVLSGNEDGMVTAVMYGNQKTADYIKWKQLKRIPNKTARNPQGGRTEEQEQQMQNLADKYNNFIGFSEKSPDYCLIKLLNNIEDLNAPQNCYTASGVQSSVSLDAVIALAFLRERKRLHDLLHHETEAQYYAQIIEQINKNPSQGRSEIFALLEINVKGTNAGWRKEVKDELSQSLKTKTIAMNLAVRPTKLESITPKIEGDQEYLARLLKKDSYFDKFWRSIYGAEAFINDLRINLKRHSTQILYAKAEREDIIGLIRCQEEKDIEAGRLTETRTSTHFGNLFSATKKVVQETSTDLPLKNLYVELKAYCDQQNPTSAGWTRVEEARSHYHKNQPTEKKSPELESLIERLARNDQKFRDLNKGLGIIKQQVDKAIEIYLKKYDKGENTDQIHKPKVAVMKAMKNYANELSEENWHTLEAAANSNPGWDKGWFSKVRFFMAEVTEARKEQIKETERVISDLNKGI</sequence>
<proteinExistence type="predicted"/>
<gene>
    <name evidence="1" type="ORF">Lbir_2689</name>
    <name evidence="2" type="ORF">NCTC12437_00973</name>
</gene>
<evidence type="ECO:0008006" key="5">
    <source>
        <dbReference type="Google" id="ProtNLM"/>
    </source>
</evidence>
<dbReference type="EMBL" id="UGNW01000001">
    <property type="protein sequence ID" value="STX31203.1"/>
    <property type="molecule type" value="Genomic_DNA"/>
</dbReference>
<organism evidence="2 4">
    <name type="scientific">Legionella birminghamensis</name>
    <dbReference type="NCBI Taxonomy" id="28083"/>
    <lineage>
        <taxon>Bacteria</taxon>
        <taxon>Pseudomonadati</taxon>
        <taxon>Pseudomonadota</taxon>
        <taxon>Gammaproteobacteria</taxon>
        <taxon>Legionellales</taxon>
        <taxon>Legionellaceae</taxon>
        <taxon>Legionella</taxon>
    </lineage>
</organism>